<dbReference type="PROSITE" id="PS00138">
    <property type="entry name" value="SUBTILASE_SER"/>
    <property type="match status" value="1"/>
</dbReference>
<evidence type="ECO:0000256" key="2">
    <source>
        <dbReference type="ARBA" id="ARBA00011073"/>
    </source>
</evidence>
<dbReference type="InterPro" id="IPR000209">
    <property type="entry name" value="Peptidase_S8/S53_dom"/>
</dbReference>
<feature type="domain" description="Tripeptidyl peptidase II second Ig-like" evidence="13">
    <location>
        <begin position="831"/>
        <end position="1014"/>
    </location>
</feature>
<feature type="domain" description="Peptidase S8/S53" evidence="12">
    <location>
        <begin position="79"/>
        <end position="532"/>
    </location>
</feature>
<dbReference type="InterPro" id="IPR046939">
    <property type="entry name" value="TPPII_C_sf"/>
</dbReference>
<dbReference type="InterPro" id="IPR036852">
    <property type="entry name" value="Peptidase_S8/S53_dom_sf"/>
</dbReference>
<feature type="domain" description="Tripeptidyl-peptidase II first Ig-like" evidence="15">
    <location>
        <begin position="576"/>
        <end position="689"/>
    </location>
</feature>
<evidence type="ECO:0000259" key="13">
    <source>
        <dbReference type="Pfam" id="PF12580"/>
    </source>
</evidence>
<feature type="region of interest" description="Disordered" evidence="11">
    <location>
        <begin position="1214"/>
        <end position="1255"/>
    </location>
</feature>
<evidence type="ECO:0000256" key="6">
    <source>
        <dbReference type="ARBA" id="ARBA00022670"/>
    </source>
</evidence>
<dbReference type="PANTHER" id="PTHR43806">
    <property type="entry name" value="PEPTIDASE S8"/>
    <property type="match status" value="1"/>
</dbReference>
<dbReference type="WBParaSite" id="PSU_v2.g18028.t1">
    <property type="protein sequence ID" value="PSU_v2.g18028.t1"/>
    <property type="gene ID" value="PSU_v2.g18028"/>
</dbReference>
<feature type="active site" description="Charge relay system" evidence="10">
    <location>
        <position position="308"/>
    </location>
</feature>
<sequence length="1388" mass="153950">MFCHRLLKFAPRNSFFSSRAFREKSCLISTDLVNQKMMAAPPESTSINPENLFFPFKDHMPKEPTQQVEFLKKYPEYDGRNILIAILDTGVDPSCPGLQKTSTGLPKVVDCVDLSGAGDVDTSTIKTANPDGTVIGLTGRKLKIPDSWKNPSGKWHLGIKPIYELYPKSIKKLVNAEKEEVDRHAHKMSIADVMRQIGKHETEIGGTSDKLADKEDRENLNYQLEYLKKVEKDPICTPVSDCIVWFDGEKWRACVDTSYRGRLNLAKVLTNFRDEYEHAILSDRDMITFCVTIHNQGNLLEICVPGSHGSHVAHIAAGHFPDEPEKDGLAPGAQIVSMCIGDSRLDSMETGQALTRAFNKCIEMGVDIVNYSFGETSAFPESGEINKALKEMVNKHGIIFVSSAGNNGPALSSSGSPGSTNSACIGVGAYLTKEMMKSMYSAREVIDPTMYIWSSRGPNFSGDMGVSISAPGAAITGVPKHCLKSKELMNGTSMSSPNACGTIACLLSALKDNSIQISPFRIRLALQNTAHQPKEGYHDAFSLGCGLVQLDSAFEFCKTSLSSIPINITAIQAQVQDGKSGISRGIYLREAWETKTPREIAINVVTKFKPLSNHEERINFDRSLLLKLAPGGEQFVKHPEFLNLPTGTFSIHLDPTNLERGVVHHTEILGIDHKNPSLGPIFRLPITVIVPKEVTDVENYEIKRTLKLEPAVPNHFFVQAPVGSSYAILRLQSREKENVAQILAHIVRHMDQLPLRNVEVEKLINLQPESEELAIPFSVYPGRTVEVCLAKGWKNFGPAIIEANLKFYGFTVNPLLLSSANLANRIDYVNSLRYSKLKPALNFDGLHQPIVPNDSKIEPLGERDVFYGGKQIFRLLSTFSLNVPKSNEYTFALHGVTDYLYESPIDCVLFQIFSESKKHVHSCGSFPDRYKVTLEKGDYIIQAQLRHANNDFLDKLRDCVLIAKQKIAVPVDLYKNPDSALKREGLKAALEPYLVGQRGVVYAGTVPEDKLPKTYPAGSYLTGSFTLLSDENQNKVSATRATYFLVSAPSKKQSKALSTVTIEAKKDKENKKSKENGSNGAEKEMKEAIRDVEIKYLSKLIDQTQASTLYEKLFGEYPTHLPLLLAQIDRLSKMRDIDELQKAVNNLLDVAKPDEVLKFYGGKTELIEEDAKQSSEMEKRKAAIVEALFAKTNLLLDEHIKISSQDIPKVFREGIQLPKNDKSKPKSNEKTTGNSTSSAAATSSSSASVTSTATAKEDASNVEFDMIAIENETSQQPRDVLKPSETSESKQRITLSDANQAFREFIRWVEPTDEKALLVTAKHAVASARYGTALRCLTKIVEEKPTSVGYLSIERAVIDLLDQLGWVHLAAKQRNLVLVKHRSAYRPF</sequence>
<reference evidence="18" key="1">
    <citation type="submission" date="2022-11" db="UniProtKB">
        <authorList>
            <consortium name="WormBaseParasite"/>
        </authorList>
    </citation>
    <scope>IDENTIFICATION</scope>
</reference>
<evidence type="ECO:0000313" key="18">
    <source>
        <dbReference type="WBParaSite" id="PSU_v2.g18028.t1"/>
    </source>
</evidence>
<feature type="region of interest" description="Disordered" evidence="11">
    <location>
        <begin position="1273"/>
        <end position="1292"/>
    </location>
</feature>
<dbReference type="InterPro" id="IPR046940">
    <property type="entry name" value="TPPII_Ig-like_sf"/>
</dbReference>
<dbReference type="PRINTS" id="PR00723">
    <property type="entry name" value="SUBTILISIN"/>
</dbReference>
<dbReference type="GO" id="GO:0006508">
    <property type="term" value="P:proteolysis"/>
    <property type="evidence" value="ECO:0007669"/>
    <property type="project" value="UniProtKB-KW"/>
</dbReference>
<dbReference type="InterPro" id="IPR023828">
    <property type="entry name" value="Peptidase_S8_Ser-AS"/>
</dbReference>
<dbReference type="Pfam" id="PF00082">
    <property type="entry name" value="Peptidase_S8"/>
    <property type="match status" value="1"/>
</dbReference>
<dbReference type="Pfam" id="PF21316">
    <property type="entry name" value="TPPII_GBD"/>
    <property type="match status" value="1"/>
</dbReference>
<protein>
    <recommendedName>
        <fullName evidence="4">Tripeptidyl-peptidase 2</fullName>
        <ecNumber evidence="3">3.4.14.10</ecNumber>
    </recommendedName>
    <alternativeName>
        <fullName evidence="9">Tripeptidyl aminopeptidase</fullName>
    </alternativeName>
</protein>
<dbReference type="InterPro" id="IPR022232">
    <property type="entry name" value="TPPII_C_art"/>
</dbReference>
<keyword evidence="7 10" id="KW-0378">Hydrolase</keyword>
<feature type="domain" description="Tripeptidyl-peptidase II galactose-binding" evidence="16">
    <location>
        <begin position="714"/>
        <end position="797"/>
    </location>
</feature>
<dbReference type="Gene3D" id="2.20.25.690">
    <property type="match status" value="2"/>
</dbReference>
<dbReference type="Gene3D" id="1.25.40.710">
    <property type="match status" value="1"/>
</dbReference>
<evidence type="ECO:0000256" key="4">
    <source>
        <dbReference type="ARBA" id="ARBA00020244"/>
    </source>
</evidence>
<keyword evidence="6 10" id="KW-0645">Protease</keyword>
<dbReference type="EC" id="3.4.14.10" evidence="3"/>
<dbReference type="GO" id="GO:0004252">
    <property type="term" value="F:serine-type endopeptidase activity"/>
    <property type="evidence" value="ECO:0007669"/>
    <property type="project" value="UniProtKB-UniRule"/>
</dbReference>
<dbReference type="GO" id="GO:0004177">
    <property type="term" value="F:aminopeptidase activity"/>
    <property type="evidence" value="ECO:0007669"/>
    <property type="project" value="UniProtKB-KW"/>
</dbReference>
<evidence type="ECO:0000256" key="7">
    <source>
        <dbReference type="ARBA" id="ARBA00022801"/>
    </source>
</evidence>
<dbReference type="FunFam" id="3.40.50.200:FF:000003">
    <property type="entry name" value="Tripeptidyl peptidase 2"/>
    <property type="match status" value="1"/>
</dbReference>
<feature type="active site" description="Charge relay system" evidence="10">
    <location>
        <position position="493"/>
    </location>
</feature>
<evidence type="ECO:0000313" key="17">
    <source>
        <dbReference type="Proteomes" id="UP000887577"/>
    </source>
</evidence>
<evidence type="ECO:0000256" key="3">
    <source>
        <dbReference type="ARBA" id="ARBA00012462"/>
    </source>
</evidence>
<feature type="compositionally biased region" description="Low complexity" evidence="11">
    <location>
        <begin position="1235"/>
        <end position="1254"/>
    </location>
</feature>
<proteinExistence type="inferred from homology"/>
<organism evidence="17 18">
    <name type="scientific">Panagrolaimus superbus</name>
    <dbReference type="NCBI Taxonomy" id="310955"/>
    <lineage>
        <taxon>Eukaryota</taxon>
        <taxon>Metazoa</taxon>
        <taxon>Ecdysozoa</taxon>
        <taxon>Nematoda</taxon>
        <taxon>Chromadorea</taxon>
        <taxon>Rhabditida</taxon>
        <taxon>Tylenchina</taxon>
        <taxon>Panagrolaimomorpha</taxon>
        <taxon>Panagrolaimoidea</taxon>
        <taxon>Panagrolaimidae</taxon>
        <taxon>Panagrolaimus</taxon>
    </lineage>
</organism>
<feature type="compositionally biased region" description="Basic and acidic residues" evidence="11">
    <location>
        <begin position="1219"/>
        <end position="1229"/>
    </location>
</feature>
<evidence type="ECO:0000256" key="5">
    <source>
        <dbReference type="ARBA" id="ARBA00022438"/>
    </source>
</evidence>
<dbReference type="InterPro" id="IPR015500">
    <property type="entry name" value="Peptidase_S8_subtilisin-rel"/>
</dbReference>
<dbReference type="InterPro" id="IPR022229">
    <property type="entry name" value="TPPII_Ig-like-2"/>
</dbReference>
<dbReference type="SUPFAM" id="SSF52743">
    <property type="entry name" value="Subtilisin-like"/>
    <property type="match status" value="1"/>
</dbReference>
<keyword evidence="17" id="KW-1185">Reference proteome</keyword>
<keyword evidence="5" id="KW-0031">Aminopeptidase</keyword>
<dbReference type="InterPro" id="IPR050131">
    <property type="entry name" value="Peptidase_S8_subtilisin-like"/>
</dbReference>
<feature type="active site" description="Charge relay system" evidence="10">
    <location>
        <position position="88"/>
    </location>
</feature>
<feature type="compositionally biased region" description="Basic and acidic residues" evidence="11">
    <location>
        <begin position="1279"/>
        <end position="1291"/>
    </location>
</feature>
<accession>A0A914YEZ4</accession>
<evidence type="ECO:0000256" key="8">
    <source>
        <dbReference type="ARBA" id="ARBA00022825"/>
    </source>
</evidence>
<dbReference type="Gene3D" id="2.60.40.3170">
    <property type="match status" value="1"/>
</dbReference>
<dbReference type="Proteomes" id="UP000887577">
    <property type="component" value="Unplaced"/>
</dbReference>
<dbReference type="Pfam" id="PF12580">
    <property type="entry name" value="TPPII"/>
    <property type="match status" value="1"/>
</dbReference>
<dbReference type="PANTHER" id="PTHR43806:SF14">
    <property type="entry name" value="TRIPEPTIDYL-PEPTIDASE 2"/>
    <property type="match status" value="1"/>
</dbReference>
<dbReference type="GO" id="GO:0008240">
    <property type="term" value="F:tripeptidyl-peptidase activity"/>
    <property type="evidence" value="ECO:0007669"/>
    <property type="project" value="UniProtKB-EC"/>
</dbReference>
<comment type="similarity">
    <text evidence="2 10">Belongs to the peptidase S8 family.</text>
</comment>
<evidence type="ECO:0000256" key="10">
    <source>
        <dbReference type="PROSITE-ProRule" id="PRU01240"/>
    </source>
</evidence>
<feature type="domain" description="Tripeptidyl peptidase II C-terminal" evidence="14">
    <location>
        <begin position="1074"/>
        <end position="1133"/>
    </location>
</feature>
<evidence type="ECO:0000256" key="11">
    <source>
        <dbReference type="SAM" id="MobiDB-lite"/>
    </source>
</evidence>
<dbReference type="Pfam" id="PF21223">
    <property type="entry name" value="TPPII_Ig-like-1"/>
    <property type="match status" value="1"/>
</dbReference>
<dbReference type="FunFam" id="3.40.50.200:FF:000039">
    <property type="entry name" value="Predicted protein"/>
    <property type="match status" value="1"/>
</dbReference>
<dbReference type="GO" id="GO:0005829">
    <property type="term" value="C:cytosol"/>
    <property type="evidence" value="ECO:0007669"/>
    <property type="project" value="TreeGrafter"/>
</dbReference>
<dbReference type="Gene3D" id="3.40.50.200">
    <property type="entry name" value="Peptidase S8/S53 domain"/>
    <property type="match status" value="1"/>
</dbReference>
<evidence type="ECO:0000259" key="16">
    <source>
        <dbReference type="Pfam" id="PF21316"/>
    </source>
</evidence>
<evidence type="ECO:0000256" key="1">
    <source>
        <dbReference type="ARBA" id="ARBA00001910"/>
    </source>
</evidence>
<keyword evidence="8 10" id="KW-0720">Serine protease</keyword>
<comment type="catalytic activity">
    <reaction evidence="1">
        <text>Release of an N-terminal tripeptide from a polypeptide.</text>
        <dbReference type="EC" id="3.4.14.10"/>
    </reaction>
</comment>
<dbReference type="Pfam" id="PF12583">
    <property type="entry name" value="TPPII_C"/>
    <property type="match status" value="1"/>
</dbReference>
<dbReference type="InterPro" id="IPR048384">
    <property type="entry name" value="TPPII_GBD"/>
</dbReference>
<dbReference type="PROSITE" id="PS51892">
    <property type="entry name" value="SUBTILASE"/>
    <property type="match status" value="1"/>
</dbReference>
<evidence type="ECO:0000256" key="9">
    <source>
        <dbReference type="ARBA" id="ARBA00032232"/>
    </source>
</evidence>
<evidence type="ECO:0000259" key="14">
    <source>
        <dbReference type="Pfam" id="PF12583"/>
    </source>
</evidence>
<dbReference type="InterPro" id="IPR048383">
    <property type="entry name" value="TPPII_Ig-like-1"/>
</dbReference>
<name>A0A914YEZ4_9BILA</name>
<evidence type="ECO:0000259" key="15">
    <source>
        <dbReference type="Pfam" id="PF21223"/>
    </source>
</evidence>
<evidence type="ECO:0000259" key="12">
    <source>
        <dbReference type="Pfam" id="PF00082"/>
    </source>
</evidence>